<dbReference type="InterPro" id="IPR036770">
    <property type="entry name" value="Ankyrin_rpt-contain_sf"/>
</dbReference>
<keyword evidence="3 4" id="KW-0040">ANK repeat</keyword>
<proteinExistence type="predicted"/>
<gene>
    <name evidence="6" type="ORF">M513_06018</name>
    <name evidence="7" type="ORF">M514_06018</name>
</gene>
<protein>
    <submittedName>
        <fullName evidence="7">Uncharacterized protein</fullName>
    </submittedName>
</protein>
<keyword evidence="8" id="KW-1185">Reference proteome</keyword>
<dbReference type="PANTHER" id="PTHR24171">
    <property type="entry name" value="ANKYRIN REPEAT DOMAIN-CONTAINING PROTEIN 39-RELATED"/>
    <property type="match status" value="1"/>
</dbReference>
<reference evidence="7 8" key="1">
    <citation type="journal article" date="2014" name="Nat. Genet.">
        <title>Genome and transcriptome of the porcine whipworm Trichuris suis.</title>
        <authorList>
            <person name="Jex A.R."/>
            <person name="Nejsum P."/>
            <person name="Schwarz E.M."/>
            <person name="Hu L."/>
            <person name="Young N.D."/>
            <person name="Hall R.S."/>
            <person name="Korhonen P.K."/>
            <person name="Liao S."/>
            <person name="Thamsborg S."/>
            <person name="Xia J."/>
            <person name="Xu P."/>
            <person name="Wang S."/>
            <person name="Scheerlinck J.P."/>
            <person name="Hofmann A."/>
            <person name="Sternberg P.W."/>
            <person name="Wang J."/>
            <person name="Gasser R.B."/>
        </authorList>
    </citation>
    <scope>NUCLEOTIDE SEQUENCE [LARGE SCALE GENOMIC DNA]</scope>
    <source>
        <strain evidence="7">DCEP-RM93F</strain>
        <strain evidence="6">DCEP-RM93M</strain>
    </source>
</reference>
<dbReference type="InterPro" id="IPR002110">
    <property type="entry name" value="Ankyrin_rpt"/>
</dbReference>
<dbReference type="EMBL" id="KL363220">
    <property type="protein sequence ID" value="KFD53104.1"/>
    <property type="molecule type" value="Genomic_DNA"/>
</dbReference>
<evidence type="ECO:0000313" key="8">
    <source>
        <dbReference type="Proteomes" id="UP000030764"/>
    </source>
</evidence>
<dbReference type="PANTHER" id="PTHR24171:SF8">
    <property type="entry name" value="BRCA1-ASSOCIATED RING DOMAIN PROTEIN 1"/>
    <property type="match status" value="1"/>
</dbReference>
<evidence type="ECO:0000256" key="1">
    <source>
        <dbReference type="ARBA" id="ARBA00022737"/>
    </source>
</evidence>
<keyword evidence="1" id="KW-0677">Repeat</keyword>
<evidence type="ECO:0000256" key="3">
    <source>
        <dbReference type="ARBA" id="ARBA00023043"/>
    </source>
</evidence>
<dbReference type="SUPFAM" id="SSF48403">
    <property type="entry name" value="Ankyrin repeat"/>
    <property type="match status" value="1"/>
</dbReference>
<evidence type="ECO:0000313" key="6">
    <source>
        <dbReference type="EMBL" id="KFD53104.1"/>
    </source>
</evidence>
<dbReference type="GO" id="GO:0031436">
    <property type="term" value="C:BRCA1-BARD1 complex"/>
    <property type="evidence" value="ECO:0007669"/>
    <property type="project" value="TreeGrafter"/>
</dbReference>
<dbReference type="GO" id="GO:0004842">
    <property type="term" value="F:ubiquitin-protein transferase activity"/>
    <property type="evidence" value="ECO:0007669"/>
    <property type="project" value="TreeGrafter"/>
</dbReference>
<feature type="repeat" description="ANK" evidence="4">
    <location>
        <begin position="24"/>
        <end position="56"/>
    </location>
</feature>
<dbReference type="InterPro" id="IPR029018">
    <property type="entry name" value="Hex-like_dom2"/>
</dbReference>
<feature type="region of interest" description="Disordered" evidence="5">
    <location>
        <begin position="111"/>
        <end position="132"/>
    </location>
</feature>
<dbReference type="AlphaFoldDB" id="A0A085NMQ4"/>
<evidence type="ECO:0000313" key="7">
    <source>
        <dbReference type="EMBL" id="KFD70750.1"/>
    </source>
</evidence>
<evidence type="ECO:0000256" key="5">
    <source>
        <dbReference type="SAM" id="MobiDB-lite"/>
    </source>
</evidence>
<name>A0A085NMQ4_9BILA</name>
<dbReference type="SUPFAM" id="SSF55545">
    <property type="entry name" value="beta-N-acetylhexosaminidase-like domain"/>
    <property type="match status" value="1"/>
</dbReference>
<dbReference type="Gene3D" id="1.25.40.20">
    <property type="entry name" value="Ankyrin repeat-containing domain"/>
    <property type="match status" value="1"/>
</dbReference>
<dbReference type="SMART" id="SM00248">
    <property type="entry name" value="ANK"/>
    <property type="match status" value="1"/>
</dbReference>
<dbReference type="Gene3D" id="3.30.379.10">
    <property type="entry name" value="Chitobiase/beta-hexosaminidase domain 2-like"/>
    <property type="match status" value="1"/>
</dbReference>
<accession>A0A085NMQ4</accession>
<dbReference type="PROSITE" id="PS50088">
    <property type="entry name" value="ANK_REPEAT"/>
    <property type="match status" value="1"/>
</dbReference>
<organism evidence="7">
    <name type="scientific">Trichuris suis</name>
    <name type="common">pig whipworm</name>
    <dbReference type="NCBI Taxonomy" id="68888"/>
    <lineage>
        <taxon>Eukaryota</taxon>
        <taxon>Metazoa</taxon>
        <taxon>Ecdysozoa</taxon>
        <taxon>Nematoda</taxon>
        <taxon>Enoplea</taxon>
        <taxon>Dorylaimia</taxon>
        <taxon>Trichinellida</taxon>
        <taxon>Trichuridae</taxon>
        <taxon>Trichuris</taxon>
    </lineage>
</organism>
<dbReference type="Proteomes" id="UP000030764">
    <property type="component" value="Unassembled WGS sequence"/>
</dbReference>
<dbReference type="GO" id="GO:0085020">
    <property type="term" value="P:protein K6-linked ubiquitination"/>
    <property type="evidence" value="ECO:0007669"/>
    <property type="project" value="TreeGrafter"/>
</dbReference>
<dbReference type="GO" id="GO:0016787">
    <property type="term" value="F:hydrolase activity"/>
    <property type="evidence" value="ECO:0007669"/>
    <property type="project" value="UniProtKB-KW"/>
</dbReference>
<dbReference type="EMBL" id="KL367486">
    <property type="protein sequence ID" value="KFD70750.1"/>
    <property type="molecule type" value="Genomic_DNA"/>
</dbReference>
<dbReference type="Proteomes" id="UP000030758">
    <property type="component" value="Unassembled WGS sequence"/>
</dbReference>
<sequence length="642" mass="71392">MYSSVHVVRFLCEAGFGVNVQNTSGNTPLHEAIKRGDLEVVNALTEFGADWSIQNNLGFDCNELSKERTIDNKISVPIVGQIFNGHVKTDETESGSSLTVLSDVMANDTSHAATMNGNDHVGITPPASPTSEKSLHAKIVELKAEEWYRMLWPQPQQLSIHSDSSQAFSMVDPKLKVYFYSNSTSSAKDVMSVWQVLSGLWKILKVEVEFKHDVPNCKFDFAHPSIVCGVLPYRFVRRESYDITVREKVIELIASDLVALGYGIHALVQMVRLCLLGETGPVQASLPLLRVRDWPFQRIRALLLDFSGCRVYMPETIGQIVVRMAHLKANHLLIRFEVRIQDNFALPFEAQKLFDLNRICESLQVQLVPSIDLNCSEVDVDRCCSIVSQFCSAFGEVNCVHIGPTLGQSLLRNLSTFSWLLARYSCVFWSVGGLLDNELSEVQVLPPNCVLLLELEELANTDAQSLLANVDQPICLSLRSARPGYFCETAESLASNCALLKKLSKHANCLGTVICDYSTGCEIVPHSLSFLPAVTALGMAWNCQVDLDQFFSLLPFIAADHLTNSRQMSILFETILNMAAIERGLSLTMGDRGSIVSVFVQILLNPDCLELGNFSPVVFKVRIHFIIRDALPPLFIRCRKLA</sequence>
<dbReference type="PROSITE" id="PS50297">
    <property type="entry name" value="ANK_REP_REGION"/>
    <property type="match status" value="1"/>
</dbReference>
<dbReference type="GO" id="GO:0070531">
    <property type="term" value="C:BRCA1-A complex"/>
    <property type="evidence" value="ECO:0007669"/>
    <property type="project" value="TreeGrafter"/>
</dbReference>
<keyword evidence="2" id="KW-0378">Hydrolase</keyword>
<evidence type="ECO:0000256" key="2">
    <source>
        <dbReference type="ARBA" id="ARBA00022801"/>
    </source>
</evidence>
<evidence type="ECO:0000256" key="4">
    <source>
        <dbReference type="PROSITE-ProRule" id="PRU00023"/>
    </source>
</evidence>
<dbReference type="Pfam" id="PF12796">
    <property type="entry name" value="Ank_2"/>
    <property type="match status" value="1"/>
</dbReference>